<protein>
    <submittedName>
        <fullName evidence="11">Transient receptor potential cation channel subfamily A member 1 homolog</fullName>
    </submittedName>
</protein>
<dbReference type="EMBL" id="CACRXK020033587">
    <property type="protein sequence ID" value="CAB4043932.1"/>
    <property type="molecule type" value="Genomic_DNA"/>
</dbReference>
<feature type="domain" description="Ion transport" evidence="10">
    <location>
        <begin position="19"/>
        <end position="60"/>
    </location>
</feature>
<dbReference type="Proteomes" id="UP001152795">
    <property type="component" value="Unassembled WGS sequence"/>
</dbReference>
<keyword evidence="11" id="KW-0675">Receptor</keyword>
<evidence type="ECO:0000313" key="11">
    <source>
        <dbReference type="EMBL" id="CAB4043932.1"/>
    </source>
</evidence>
<dbReference type="GO" id="GO:1902495">
    <property type="term" value="C:transmembrane transporter complex"/>
    <property type="evidence" value="ECO:0007669"/>
    <property type="project" value="TreeGrafter"/>
</dbReference>
<dbReference type="Gene3D" id="1.10.287.70">
    <property type="match status" value="1"/>
</dbReference>
<keyword evidence="7" id="KW-0406">Ion transport</keyword>
<evidence type="ECO:0000256" key="5">
    <source>
        <dbReference type="ARBA" id="ARBA00022989"/>
    </source>
</evidence>
<evidence type="ECO:0000259" key="10">
    <source>
        <dbReference type="Pfam" id="PF00520"/>
    </source>
</evidence>
<gene>
    <name evidence="11" type="ORF">PACLA_8A017282</name>
</gene>
<sequence>MVIGEFEYDSGFSNNENSNSDPPVFSYILFVLFIVIMTILLMNLLVGLAVDDIKEVQAQANLKRQAMLVDLALNVEKAFPRFIRRRMISEFETRHPNWMREKLFTSLDGEDIRKRLRLEQTPFEKIESRQDETKETVRKLKTRLTQLNSRTEKIEMMLKAIVTHMDIEVNEDELDEEEDAF</sequence>
<evidence type="ECO:0000256" key="1">
    <source>
        <dbReference type="ARBA" id="ARBA00004141"/>
    </source>
</evidence>
<dbReference type="OrthoDB" id="1661883at2759"/>
<keyword evidence="9" id="KW-0407">Ion channel</keyword>
<evidence type="ECO:0000256" key="3">
    <source>
        <dbReference type="ARBA" id="ARBA00022692"/>
    </source>
</evidence>
<evidence type="ECO:0000313" key="12">
    <source>
        <dbReference type="Proteomes" id="UP001152795"/>
    </source>
</evidence>
<evidence type="ECO:0000256" key="8">
    <source>
        <dbReference type="ARBA" id="ARBA00023136"/>
    </source>
</evidence>
<keyword evidence="3" id="KW-0812">Transmembrane</keyword>
<comment type="caution">
    <text evidence="11">The sequence shown here is derived from an EMBL/GenBank/DDBJ whole genome shotgun (WGS) entry which is preliminary data.</text>
</comment>
<keyword evidence="4" id="KW-0677">Repeat</keyword>
<keyword evidence="8" id="KW-0472">Membrane</keyword>
<keyword evidence="12" id="KW-1185">Reference proteome</keyword>
<evidence type="ECO:0000256" key="2">
    <source>
        <dbReference type="ARBA" id="ARBA00022448"/>
    </source>
</evidence>
<keyword evidence="6" id="KW-0040">ANK repeat</keyword>
<keyword evidence="2" id="KW-0813">Transport</keyword>
<dbReference type="Pfam" id="PF00520">
    <property type="entry name" value="Ion_trans"/>
    <property type="match status" value="1"/>
</dbReference>
<evidence type="ECO:0000256" key="7">
    <source>
        <dbReference type="ARBA" id="ARBA00023065"/>
    </source>
</evidence>
<keyword evidence="5" id="KW-1133">Transmembrane helix</keyword>
<dbReference type="PANTHER" id="PTHR47143:SF3">
    <property type="entry name" value="PWWP DOMAIN-CONTAINING PROTEIN"/>
    <property type="match status" value="1"/>
</dbReference>
<reference evidence="11" key="1">
    <citation type="submission" date="2020-04" db="EMBL/GenBank/DDBJ databases">
        <authorList>
            <person name="Alioto T."/>
            <person name="Alioto T."/>
            <person name="Gomez Garrido J."/>
        </authorList>
    </citation>
    <scope>NUCLEOTIDE SEQUENCE</scope>
    <source>
        <strain evidence="11">A484AB</strain>
    </source>
</reference>
<organism evidence="11 12">
    <name type="scientific">Paramuricea clavata</name>
    <name type="common">Red gorgonian</name>
    <name type="synonym">Violescent sea-whip</name>
    <dbReference type="NCBI Taxonomy" id="317549"/>
    <lineage>
        <taxon>Eukaryota</taxon>
        <taxon>Metazoa</taxon>
        <taxon>Cnidaria</taxon>
        <taxon>Anthozoa</taxon>
        <taxon>Octocorallia</taxon>
        <taxon>Malacalcyonacea</taxon>
        <taxon>Plexauridae</taxon>
        <taxon>Paramuricea</taxon>
    </lineage>
</organism>
<evidence type="ECO:0000256" key="4">
    <source>
        <dbReference type="ARBA" id="ARBA00022737"/>
    </source>
</evidence>
<dbReference type="PANTHER" id="PTHR47143">
    <property type="entry name" value="TRANSIENT RECEPTOR POTENTIAL CATION CHANNEL PROTEIN PAINLESS"/>
    <property type="match status" value="1"/>
</dbReference>
<proteinExistence type="predicted"/>
<dbReference type="GO" id="GO:0005216">
    <property type="term" value="F:monoatomic ion channel activity"/>
    <property type="evidence" value="ECO:0007669"/>
    <property type="project" value="InterPro"/>
</dbReference>
<comment type="subcellular location">
    <subcellularLocation>
        <location evidence="1">Membrane</location>
        <topology evidence="1">Multi-pass membrane protein</topology>
    </subcellularLocation>
</comment>
<dbReference type="AlphaFoldDB" id="A0A7D9KCW5"/>
<name>A0A7D9KCW5_PARCT</name>
<accession>A0A7D9KCW5</accession>
<evidence type="ECO:0000256" key="9">
    <source>
        <dbReference type="ARBA" id="ARBA00023303"/>
    </source>
</evidence>
<dbReference type="InterPro" id="IPR005821">
    <property type="entry name" value="Ion_trans_dom"/>
</dbReference>
<dbReference type="InterPro" id="IPR052076">
    <property type="entry name" value="TRP_cation_channel"/>
</dbReference>
<evidence type="ECO:0000256" key="6">
    <source>
        <dbReference type="ARBA" id="ARBA00023043"/>
    </source>
</evidence>